<dbReference type="Proteomes" id="UP000827284">
    <property type="component" value="Unassembled WGS sequence"/>
</dbReference>
<evidence type="ECO:0000313" key="2">
    <source>
        <dbReference type="EMBL" id="GJJ70233.1"/>
    </source>
</evidence>
<evidence type="ECO:0000256" key="1">
    <source>
        <dbReference type="SAM" id="MobiDB-lite"/>
    </source>
</evidence>
<gene>
    <name evidence="2" type="ORF">EMPS_02582</name>
</gene>
<feature type="compositionally biased region" description="Polar residues" evidence="1">
    <location>
        <begin position="27"/>
        <end position="39"/>
    </location>
</feature>
<reference evidence="2" key="2">
    <citation type="journal article" date="2022" name="Microbiol. Resour. Announc.">
        <title>Whole-Genome Sequence of Entomortierella parvispora E1425, a Mucoromycotan Fungus Associated with Burkholderiaceae-Related Endosymbiotic Bacteria.</title>
        <authorList>
            <person name="Herlambang A."/>
            <person name="Guo Y."/>
            <person name="Takashima Y."/>
            <person name="Narisawa K."/>
            <person name="Ohta H."/>
            <person name="Nishizawa T."/>
        </authorList>
    </citation>
    <scope>NUCLEOTIDE SEQUENCE</scope>
    <source>
        <strain evidence="2">E1425</strain>
    </source>
</reference>
<dbReference type="OrthoDB" id="2421640at2759"/>
<reference evidence="2" key="1">
    <citation type="submission" date="2021-11" db="EMBL/GenBank/DDBJ databases">
        <authorList>
            <person name="Herlambang A."/>
            <person name="Guo Y."/>
            <person name="Takashima Y."/>
            <person name="Nishizawa T."/>
        </authorList>
    </citation>
    <scope>NUCLEOTIDE SEQUENCE</scope>
    <source>
        <strain evidence="2">E1425</strain>
    </source>
</reference>
<evidence type="ECO:0000313" key="3">
    <source>
        <dbReference type="Proteomes" id="UP000827284"/>
    </source>
</evidence>
<keyword evidence="3" id="KW-1185">Reference proteome</keyword>
<proteinExistence type="predicted"/>
<dbReference type="AlphaFoldDB" id="A0A9P3H551"/>
<name>A0A9P3H551_9FUNG</name>
<feature type="region of interest" description="Disordered" evidence="1">
    <location>
        <begin position="1"/>
        <end position="77"/>
    </location>
</feature>
<dbReference type="EMBL" id="BQFW01000003">
    <property type="protein sequence ID" value="GJJ70233.1"/>
    <property type="molecule type" value="Genomic_DNA"/>
</dbReference>
<organism evidence="2 3">
    <name type="scientific">Entomortierella parvispora</name>
    <dbReference type="NCBI Taxonomy" id="205924"/>
    <lineage>
        <taxon>Eukaryota</taxon>
        <taxon>Fungi</taxon>
        <taxon>Fungi incertae sedis</taxon>
        <taxon>Mucoromycota</taxon>
        <taxon>Mortierellomycotina</taxon>
        <taxon>Mortierellomycetes</taxon>
        <taxon>Mortierellales</taxon>
        <taxon>Mortierellaceae</taxon>
        <taxon>Entomortierella</taxon>
    </lineage>
</organism>
<comment type="caution">
    <text evidence="2">The sequence shown here is derived from an EMBL/GenBank/DDBJ whole genome shotgun (WGS) entry which is preliminary data.</text>
</comment>
<sequence length="149" mass="16338">MSSLHRKTSSSQRTVGASSGYDGYNEYNGNSSTQANTLANRRPSVDHNRVLASNGKKQRPITSYSTLIPPPSPTYFRLQEMGASKGAQNGARPDSVSYSQYLQQHQQPGELAHLKPLDSRAVQANGEPDAPATLHQRISIWMINEGTLR</sequence>
<accession>A0A9P3H551</accession>
<protein>
    <submittedName>
        <fullName evidence="2">Uncharacterized protein</fullName>
    </submittedName>
</protein>